<keyword evidence="2" id="KW-1185">Reference proteome</keyword>
<name>A0AAV7SY46_PLEWA</name>
<comment type="caution">
    <text evidence="1">The sequence shown here is derived from an EMBL/GenBank/DDBJ whole genome shotgun (WGS) entry which is preliminary data.</text>
</comment>
<dbReference type="EMBL" id="JANPWB010000007">
    <property type="protein sequence ID" value="KAJ1169040.1"/>
    <property type="molecule type" value="Genomic_DNA"/>
</dbReference>
<dbReference type="Proteomes" id="UP001066276">
    <property type="component" value="Chromosome 4_1"/>
</dbReference>
<evidence type="ECO:0000313" key="1">
    <source>
        <dbReference type="EMBL" id="KAJ1169040.1"/>
    </source>
</evidence>
<protein>
    <submittedName>
        <fullName evidence="1">Uncharacterized protein</fullName>
    </submittedName>
</protein>
<evidence type="ECO:0000313" key="2">
    <source>
        <dbReference type="Proteomes" id="UP001066276"/>
    </source>
</evidence>
<sequence length="74" mass="8011">MESPSLSCEQQAERKGPLPLLMASGQWGHPCGLRHWGSLNDWCPPGLSTCEPHWCPSARLRLRGRSGAGSGGRD</sequence>
<gene>
    <name evidence="1" type="ORF">NDU88_000947</name>
</gene>
<organism evidence="1 2">
    <name type="scientific">Pleurodeles waltl</name>
    <name type="common">Iberian ribbed newt</name>
    <dbReference type="NCBI Taxonomy" id="8319"/>
    <lineage>
        <taxon>Eukaryota</taxon>
        <taxon>Metazoa</taxon>
        <taxon>Chordata</taxon>
        <taxon>Craniata</taxon>
        <taxon>Vertebrata</taxon>
        <taxon>Euteleostomi</taxon>
        <taxon>Amphibia</taxon>
        <taxon>Batrachia</taxon>
        <taxon>Caudata</taxon>
        <taxon>Salamandroidea</taxon>
        <taxon>Salamandridae</taxon>
        <taxon>Pleurodelinae</taxon>
        <taxon>Pleurodeles</taxon>
    </lineage>
</organism>
<dbReference type="AlphaFoldDB" id="A0AAV7SY46"/>
<accession>A0AAV7SY46</accession>
<proteinExistence type="predicted"/>
<reference evidence="1" key="1">
    <citation type="journal article" date="2022" name="bioRxiv">
        <title>Sequencing and chromosome-scale assembly of the giantPleurodeles waltlgenome.</title>
        <authorList>
            <person name="Brown T."/>
            <person name="Elewa A."/>
            <person name="Iarovenko S."/>
            <person name="Subramanian E."/>
            <person name="Araus A.J."/>
            <person name="Petzold A."/>
            <person name="Susuki M."/>
            <person name="Suzuki K.-i.T."/>
            <person name="Hayashi T."/>
            <person name="Toyoda A."/>
            <person name="Oliveira C."/>
            <person name="Osipova E."/>
            <person name="Leigh N.D."/>
            <person name="Simon A."/>
            <person name="Yun M.H."/>
        </authorList>
    </citation>
    <scope>NUCLEOTIDE SEQUENCE</scope>
    <source>
        <strain evidence="1">20211129_DDA</strain>
        <tissue evidence="1">Liver</tissue>
    </source>
</reference>